<evidence type="ECO:0000256" key="1">
    <source>
        <dbReference type="SAM" id="Phobius"/>
    </source>
</evidence>
<dbReference type="AlphaFoldDB" id="Q49831"/>
<sequence length="103" mass="11211">MTAKTEANRKPLFYESGANWIGTSGSGGRDFHWHFGSGAPMQLVVLLIFLVLVSWFVGLQVKPAQIQSSVEPTYGALCRGVETILVAEIVKILSGNREFTGVQ</sequence>
<protein>
    <submittedName>
        <fullName evidence="2">B2168_C1_182</fullName>
    </submittedName>
</protein>
<dbReference type="PIR" id="S72925">
    <property type="entry name" value="S72925"/>
</dbReference>
<feature type="transmembrane region" description="Helical" evidence="1">
    <location>
        <begin position="39"/>
        <end position="59"/>
    </location>
</feature>
<keyword evidence="1" id="KW-0812">Transmembrane</keyword>
<dbReference type="EMBL" id="U00018">
    <property type="protein sequence ID" value="AAA17261.1"/>
    <property type="molecule type" value="Genomic_DNA"/>
</dbReference>
<keyword evidence="1" id="KW-0472">Membrane</keyword>
<reference evidence="2" key="2">
    <citation type="submission" date="1994-03" db="EMBL/GenBank/DDBJ databases">
        <authorList>
            <person name="Robison K."/>
        </authorList>
    </citation>
    <scope>NUCLEOTIDE SEQUENCE</scope>
</reference>
<evidence type="ECO:0000313" key="2">
    <source>
        <dbReference type="EMBL" id="AAA17261.1"/>
    </source>
</evidence>
<keyword evidence="1" id="KW-1133">Transmembrane helix</keyword>
<accession>Q49831</accession>
<name>Q49831_MYCLR</name>
<proteinExistence type="predicted"/>
<reference evidence="2" key="1">
    <citation type="submission" date="1994-01" db="EMBL/GenBank/DDBJ databases">
        <authorList>
            <person name="Smith D.R."/>
        </authorList>
    </citation>
    <scope>NUCLEOTIDE SEQUENCE</scope>
</reference>
<organism evidence="2">
    <name type="scientific">Mycobacterium leprae</name>
    <dbReference type="NCBI Taxonomy" id="1769"/>
    <lineage>
        <taxon>Bacteria</taxon>
        <taxon>Bacillati</taxon>
        <taxon>Actinomycetota</taxon>
        <taxon>Actinomycetes</taxon>
        <taxon>Mycobacteriales</taxon>
        <taxon>Mycobacteriaceae</taxon>
        <taxon>Mycobacterium</taxon>
    </lineage>
</organism>